<evidence type="ECO:0000256" key="1">
    <source>
        <dbReference type="SAM" id="MobiDB-lite"/>
    </source>
</evidence>
<organism evidence="2 3">
    <name type="scientific">Streptomyces longispororuber</name>
    <dbReference type="NCBI Taxonomy" id="68230"/>
    <lineage>
        <taxon>Bacteria</taxon>
        <taxon>Bacillati</taxon>
        <taxon>Actinomycetota</taxon>
        <taxon>Actinomycetes</taxon>
        <taxon>Kitasatosporales</taxon>
        <taxon>Streptomycetaceae</taxon>
        <taxon>Streptomyces</taxon>
    </lineage>
</organism>
<protein>
    <submittedName>
        <fullName evidence="2">Uncharacterized protein</fullName>
    </submittedName>
</protein>
<reference evidence="2" key="1">
    <citation type="journal article" date="2014" name="Int. J. Syst. Evol. Microbiol.">
        <title>Complete genome sequence of Corynebacterium casei LMG S-19264T (=DSM 44701T), isolated from a smear-ripened cheese.</title>
        <authorList>
            <consortium name="US DOE Joint Genome Institute (JGI-PGF)"/>
            <person name="Walter F."/>
            <person name="Albersmeier A."/>
            <person name="Kalinowski J."/>
            <person name="Ruckert C."/>
        </authorList>
    </citation>
    <scope>NUCLEOTIDE SEQUENCE</scope>
    <source>
        <strain evidence="2">JCM 4784</strain>
    </source>
</reference>
<name>A0A919DPF9_9ACTN</name>
<sequence>MTKATGDGCFGVLAAQQRDNDPVERSVRLGPYIYTPAPRHPSAPTNGTLTKGGLPVTLRATEPLIREFVEAMSCLEADLSRRWLGTQDRSVFSGAE</sequence>
<accession>A0A919DPF9</accession>
<gene>
    <name evidence="2" type="ORF">GCM10018785_34360</name>
</gene>
<proteinExistence type="predicted"/>
<evidence type="ECO:0000313" key="2">
    <source>
        <dbReference type="EMBL" id="GHE62484.1"/>
    </source>
</evidence>
<dbReference type="EMBL" id="BNBT01000046">
    <property type="protein sequence ID" value="GHE62484.1"/>
    <property type="molecule type" value="Genomic_DNA"/>
</dbReference>
<keyword evidence="3" id="KW-1185">Reference proteome</keyword>
<feature type="region of interest" description="Disordered" evidence="1">
    <location>
        <begin position="32"/>
        <end position="54"/>
    </location>
</feature>
<dbReference type="AlphaFoldDB" id="A0A919DPF9"/>
<evidence type="ECO:0000313" key="3">
    <source>
        <dbReference type="Proteomes" id="UP000608024"/>
    </source>
</evidence>
<dbReference type="Proteomes" id="UP000608024">
    <property type="component" value="Unassembled WGS sequence"/>
</dbReference>
<comment type="caution">
    <text evidence="2">The sequence shown here is derived from an EMBL/GenBank/DDBJ whole genome shotgun (WGS) entry which is preliminary data.</text>
</comment>
<reference evidence="2" key="2">
    <citation type="submission" date="2020-09" db="EMBL/GenBank/DDBJ databases">
        <authorList>
            <person name="Sun Q."/>
            <person name="Ohkuma M."/>
        </authorList>
    </citation>
    <scope>NUCLEOTIDE SEQUENCE</scope>
    <source>
        <strain evidence="2">JCM 4784</strain>
    </source>
</reference>